<dbReference type="EMBL" id="DS268109">
    <property type="protein sequence ID" value="KMM65721.1"/>
    <property type="molecule type" value="Genomic_DNA"/>
</dbReference>
<evidence type="ECO:0000259" key="1">
    <source>
        <dbReference type="Pfam" id="PF03184"/>
    </source>
</evidence>
<dbReference type="PANTHER" id="PTHR19303">
    <property type="entry name" value="TRANSPOSON"/>
    <property type="match status" value="1"/>
</dbReference>
<reference evidence="3" key="3">
    <citation type="journal article" date="2010" name="Genome Res.">
        <title>Population genomic sequencing of Coccidioides fungi reveals recent hybridization and transposon control.</title>
        <authorList>
            <person name="Neafsey D.E."/>
            <person name="Barker B.M."/>
            <person name="Sharpton T.J."/>
            <person name="Stajich J.E."/>
            <person name="Park D.J."/>
            <person name="Whiston E."/>
            <person name="Hung C.-Y."/>
            <person name="McMahan C."/>
            <person name="White J."/>
            <person name="Sykes S."/>
            <person name="Heiman D."/>
            <person name="Young S."/>
            <person name="Zeng Q."/>
            <person name="Abouelleil A."/>
            <person name="Aftuck L."/>
            <person name="Bessette D."/>
            <person name="Brown A."/>
            <person name="FitzGerald M."/>
            <person name="Lui A."/>
            <person name="Macdonald J.P."/>
            <person name="Priest M."/>
            <person name="Orbach M.J."/>
            <person name="Galgiani J.N."/>
            <person name="Kirkland T.N."/>
            <person name="Cole G.T."/>
            <person name="Birren B.W."/>
            <person name="Henn M.R."/>
            <person name="Taylor J.W."/>
            <person name="Rounsley S.D."/>
        </authorList>
    </citation>
    <scope>NUCLEOTIDE SEQUENCE [LARGE SCALE GENOMIC DNA]</scope>
    <source>
        <strain evidence="3">RMSCC 3488</strain>
    </source>
</reference>
<name>A0A0J6EYS8_COCPO</name>
<organism evidence="2 3">
    <name type="scientific">Coccidioides posadasii RMSCC 3488</name>
    <dbReference type="NCBI Taxonomy" id="454284"/>
    <lineage>
        <taxon>Eukaryota</taxon>
        <taxon>Fungi</taxon>
        <taxon>Dikarya</taxon>
        <taxon>Ascomycota</taxon>
        <taxon>Pezizomycotina</taxon>
        <taxon>Eurotiomycetes</taxon>
        <taxon>Eurotiomycetidae</taxon>
        <taxon>Onygenales</taxon>
        <taxon>Onygenaceae</taxon>
        <taxon>Coccidioides</taxon>
    </lineage>
</organism>
<dbReference type="GO" id="GO:0005634">
    <property type="term" value="C:nucleus"/>
    <property type="evidence" value="ECO:0007669"/>
    <property type="project" value="TreeGrafter"/>
</dbReference>
<feature type="domain" description="DDE-1" evidence="1">
    <location>
        <begin position="70"/>
        <end position="103"/>
    </location>
</feature>
<dbReference type="PANTHER" id="PTHR19303:SF73">
    <property type="entry name" value="PROTEIN PDC2"/>
    <property type="match status" value="1"/>
</dbReference>
<reference evidence="2 3" key="1">
    <citation type="submission" date="2007-06" db="EMBL/GenBank/DDBJ databases">
        <title>The Genome Sequence of Coccidioides posadasii RMSCC_3488.</title>
        <authorList>
            <consortium name="Coccidioides Genome Resources Consortium"/>
            <consortium name="The Broad Institute Genome Sequencing Platform"/>
            <person name="Henn M.R."/>
            <person name="Sykes S."/>
            <person name="Young S."/>
            <person name="Jaffe D."/>
            <person name="Berlin A."/>
            <person name="Alvarez P."/>
            <person name="Butler J."/>
            <person name="Gnerre S."/>
            <person name="Grabherr M."/>
            <person name="Mauceli E."/>
            <person name="Brockman W."/>
            <person name="Kodira C."/>
            <person name="Alvarado L."/>
            <person name="Zeng Q."/>
            <person name="Crawford M."/>
            <person name="Antoine C."/>
            <person name="Devon K."/>
            <person name="Galgiani J."/>
            <person name="Orsborn K."/>
            <person name="Lewis M.L."/>
            <person name="Nusbaum C."/>
            <person name="Galagan J."/>
            <person name="Birren B."/>
        </authorList>
    </citation>
    <scope>NUCLEOTIDE SEQUENCE [LARGE SCALE GENOMIC DNA]</scope>
    <source>
        <strain evidence="2 3">RMSCC 3488</strain>
    </source>
</reference>
<protein>
    <submittedName>
        <fullName evidence="2">Ars binding protein 1</fullName>
    </submittedName>
</protein>
<dbReference type="Proteomes" id="UP000054567">
    <property type="component" value="Unassembled WGS sequence"/>
</dbReference>
<proteinExistence type="predicted"/>
<dbReference type="InterPro" id="IPR004875">
    <property type="entry name" value="DDE_SF_endonuclease_dom"/>
</dbReference>
<evidence type="ECO:0000313" key="2">
    <source>
        <dbReference type="EMBL" id="KMM65721.1"/>
    </source>
</evidence>
<accession>A0A0J6EYS8</accession>
<gene>
    <name evidence="2" type="ORF">CPAG_02065</name>
</gene>
<dbReference type="VEuPathDB" id="FungiDB:CPAG_02065"/>
<reference evidence="3" key="2">
    <citation type="journal article" date="2009" name="Genome Res.">
        <title>Comparative genomic analyses of the human fungal pathogens Coccidioides and their relatives.</title>
        <authorList>
            <person name="Sharpton T.J."/>
            <person name="Stajich J.E."/>
            <person name="Rounsley S.D."/>
            <person name="Gardner M.J."/>
            <person name="Wortman J.R."/>
            <person name="Jordar V.S."/>
            <person name="Maiti R."/>
            <person name="Kodira C.D."/>
            <person name="Neafsey D.E."/>
            <person name="Zeng Q."/>
            <person name="Hung C.-Y."/>
            <person name="McMahan C."/>
            <person name="Muszewska A."/>
            <person name="Grynberg M."/>
            <person name="Mandel M.A."/>
            <person name="Kellner E.M."/>
            <person name="Barker B.M."/>
            <person name="Galgiani J.N."/>
            <person name="Orbach M.J."/>
            <person name="Kirkland T.N."/>
            <person name="Cole G.T."/>
            <person name="Henn M.R."/>
            <person name="Birren B.W."/>
            <person name="Taylor J.W."/>
        </authorList>
    </citation>
    <scope>NUCLEOTIDE SEQUENCE [LARGE SCALE GENOMIC DNA]</scope>
    <source>
        <strain evidence="3">RMSCC 3488</strain>
    </source>
</reference>
<dbReference type="Pfam" id="PF03184">
    <property type="entry name" value="DDE_1"/>
    <property type="match status" value="1"/>
</dbReference>
<evidence type="ECO:0000313" key="3">
    <source>
        <dbReference type="Proteomes" id="UP000054567"/>
    </source>
</evidence>
<sequence length="114" mass="13203">MAGLMDFKTDDRLRIVYTMERQEVLLMQRMVLQHYNARDIFNCDETGLLWKMVPDRGLSTRSLPGRKKEKARITAHLCCNSDGSERLPIWFIGKAQQPHAFRAAGIIIENLNLK</sequence>
<dbReference type="GO" id="GO:0003677">
    <property type="term" value="F:DNA binding"/>
    <property type="evidence" value="ECO:0007669"/>
    <property type="project" value="TreeGrafter"/>
</dbReference>
<dbReference type="InterPro" id="IPR050863">
    <property type="entry name" value="CenT-Element_Derived"/>
</dbReference>
<dbReference type="AlphaFoldDB" id="A0A0J6EYS8"/>